<accession>A0A4R3J6S7</accession>
<proteinExistence type="predicted"/>
<dbReference type="RefSeq" id="WP_132940137.1">
    <property type="nucleotide sequence ID" value="NZ_CP119676.1"/>
</dbReference>
<organism evidence="1 2">
    <name type="scientific">Varunaivibrio sulfuroxidans</name>
    <dbReference type="NCBI Taxonomy" id="1773489"/>
    <lineage>
        <taxon>Bacteria</taxon>
        <taxon>Pseudomonadati</taxon>
        <taxon>Pseudomonadota</taxon>
        <taxon>Alphaproteobacteria</taxon>
        <taxon>Rhodospirillales</taxon>
        <taxon>Magnetovibrionaceae</taxon>
        <taxon>Varunaivibrio</taxon>
    </lineage>
</organism>
<dbReference type="Proteomes" id="UP000295304">
    <property type="component" value="Unassembled WGS sequence"/>
</dbReference>
<dbReference type="OrthoDB" id="6388119at2"/>
<evidence type="ECO:0000313" key="1">
    <source>
        <dbReference type="EMBL" id="TCS60160.1"/>
    </source>
</evidence>
<reference evidence="1 2" key="1">
    <citation type="submission" date="2019-03" db="EMBL/GenBank/DDBJ databases">
        <title>Genomic Encyclopedia of Type Strains, Phase IV (KMG-IV): sequencing the most valuable type-strain genomes for metagenomic binning, comparative biology and taxonomic classification.</title>
        <authorList>
            <person name="Goeker M."/>
        </authorList>
    </citation>
    <scope>NUCLEOTIDE SEQUENCE [LARGE SCALE GENOMIC DNA]</scope>
    <source>
        <strain evidence="1 2">DSM 101688</strain>
    </source>
</reference>
<evidence type="ECO:0000313" key="2">
    <source>
        <dbReference type="Proteomes" id="UP000295304"/>
    </source>
</evidence>
<sequence length="290" mass="32872">MRIGIDRNNHAVYEGESYYGRALWPAPVLTPAKILFPSEGPIKAPSDYEPTFGEFMFREDSFDPVAGIRRGRFYENVGPQPREWHVTDMIGSGLKTFPESLLTYEGNPIYHKYFHEKDEQPIVCLGFGDRFTIWTIINIEATSTCEDLVTLKARRGLGVLPDLDKEKIPDSHRNAVLESLEGFVDEVHRSSPISVIDRARDAISQILLAFFNTSPEKAQDLGKMITVLKDKYPEKVIAISSADIVRRLHARAKPSEKMKRDLRVVREQDAEFATQCVGTVLCELGWAEWG</sequence>
<protein>
    <submittedName>
        <fullName evidence="1">Uncharacterized protein</fullName>
    </submittedName>
</protein>
<comment type="caution">
    <text evidence="1">The sequence shown here is derived from an EMBL/GenBank/DDBJ whole genome shotgun (WGS) entry which is preliminary data.</text>
</comment>
<name>A0A4R3J6S7_9PROT</name>
<keyword evidence="2" id="KW-1185">Reference proteome</keyword>
<dbReference type="AlphaFoldDB" id="A0A4R3J6S7"/>
<dbReference type="EMBL" id="SLZW01000012">
    <property type="protein sequence ID" value="TCS60160.1"/>
    <property type="molecule type" value="Genomic_DNA"/>
</dbReference>
<gene>
    <name evidence="1" type="ORF">EDD55_11254</name>
</gene>